<evidence type="ECO:0000259" key="1">
    <source>
        <dbReference type="PROSITE" id="PS51833"/>
    </source>
</evidence>
<proteinExistence type="predicted"/>
<name>A0A975XUG9_9RHOO</name>
<dbReference type="InterPro" id="IPR052340">
    <property type="entry name" value="RNase_Y/CdgJ"/>
</dbReference>
<evidence type="ECO:0000313" key="2">
    <source>
        <dbReference type="EMBL" id="QWT48767.1"/>
    </source>
</evidence>
<reference evidence="2" key="1">
    <citation type="submission" date="2020-11" db="EMBL/GenBank/DDBJ databases">
        <title>Azospira inquinata sp. nov.</title>
        <authorList>
            <person name="Moe W.M."/>
            <person name="Mikes M.C."/>
        </authorList>
    </citation>
    <scope>NUCLEOTIDE SEQUENCE</scope>
    <source>
        <strain evidence="2">Azo-3</strain>
    </source>
</reference>
<dbReference type="PANTHER" id="PTHR33525">
    <property type="match status" value="1"/>
</dbReference>
<dbReference type="InterPro" id="IPR003607">
    <property type="entry name" value="HD/PDEase_dom"/>
</dbReference>
<gene>
    <name evidence="2" type="ORF">Azoinq_13180</name>
</gene>
<dbReference type="PROSITE" id="PS51833">
    <property type="entry name" value="HDOD"/>
    <property type="match status" value="1"/>
</dbReference>
<dbReference type="KEGG" id="aiq:Azoinq_13180"/>
<protein>
    <submittedName>
        <fullName evidence="2">HDOD domain-containing protein</fullName>
    </submittedName>
</protein>
<organism evidence="2 3">
    <name type="scientific">Azospira inquinata</name>
    <dbReference type="NCBI Taxonomy" id="2785627"/>
    <lineage>
        <taxon>Bacteria</taxon>
        <taxon>Pseudomonadati</taxon>
        <taxon>Pseudomonadota</taxon>
        <taxon>Betaproteobacteria</taxon>
        <taxon>Rhodocyclales</taxon>
        <taxon>Rhodocyclaceae</taxon>
        <taxon>Azospira</taxon>
    </lineage>
</organism>
<feature type="domain" description="HDOD" evidence="1">
    <location>
        <begin position="35"/>
        <end position="224"/>
    </location>
</feature>
<sequence>MDTPATEDKTGDALKAQRFQMLEDIAKELEGDVVFPTCFDVTLRLRKVLNDPDISLPRLVAVLSAEPLISSKILHLANSVAYNPQGLQCRDLMAAIQRIGLQAVRSTALALAMKQLLLSKEMVCFKELMANLWEHSVETACAAKVLARKYTRLNPEEALLAGLMHDLGAFYMLYRAAHYEELRIRPDTVKHLIAQWHEGIGDVLFAALGLDEALIEAAHDHDHPRPLPDPIANLADVVYVSNLLAGGHAAWLIHESSLDEGEQEQLDIAYGELKEEIVQATQEFSSLYAAN</sequence>
<dbReference type="AlphaFoldDB" id="A0A975XUG9"/>
<dbReference type="RefSeq" id="WP_216128436.1">
    <property type="nucleotide sequence ID" value="NZ_CP064782.1"/>
</dbReference>
<dbReference type="Pfam" id="PF08668">
    <property type="entry name" value="HDOD"/>
    <property type="match status" value="1"/>
</dbReference>
<dbReference type="CDD" id="cd00077">
    <property type="entry name" value="HDc"/>
    <property type="match status" value="1"/>
</dbReference>
<dbReference type="Proteomes" id="UP000683428">
    <property type="component" value="Chromosome"/>
</dbReference>
<dbReference type="InterPro" id="IPR013976">
    <property type="entry name" value="HDOD"/>
</dbReference>
<evidence type="ECO:0000313" key="3">
    <source>
        <dbReference type="Proteomes" id="UP000683428"/>
    </source>
</evidence>
<dbReference type="EMBL" id="CP064782">
    <property type="protein sequence ID" value="QWT48767.1"/>
    <property type="molecule type" value="Genomic_DNA"/>
</dbReference>
<dbReference type="PANTHER" id="PTHR33525:SF3">
    <property type="entry name" value="RIBONUCLEASE Y"/>
    <property type="match status" value="1"/>
</dbReference>
<accession>A0A975XUG9</accession>
<keyword evidence="3" id="KW-1185">Reference proteome</keyword>